<reference evidence="3" key="1">
    <citation type="submission" date="2016-10" db="EMBL/GenBank/DDBJ databases">
        <authorList>
            <person name="Varghese N."/>
            <person name="Submissions S."/>
        </authorList>
    </citation>
    <scope>NUCLEOTIDE SEQUENCE [LARGE SCALE GENOMIC DNA]</scope>
    <source>
        <strain evidence="3">DSM 22017</strain>
    </source>
</reference>
<name>A0A1H4XVQ6_9ACTN</name>
<accession>A0A1H4XVQ6</accession>
<proteinExistence type="predicted"/>
<dbReference type="EMBL" id="FNRT01000002">
    <property type="protein sequence ID" value="SED09210.1"/>
    <property type="molecule type" value="Genomic_DNA"/>
</dbReference>
<keyword evidence="3" id="KW-1185">Reference proteome</keyword>
<organism evidence="2 3">
    <name type="scientific">Nocardioides exalbidus</name>
    <dbReference type="NCBI Taxonomy" id="402596"/>
    <lineage>
        <taxon>Bacteria</taxon>
        <taxon>Bacillati</taxon>
        <taxon>Actinomycetota</taxon>
        <taxon>Actinomycetes</taxon>
        <taxon>Propionibacteriales</taxon>
        <taxon>Nocardioidaceae</taxon>
        <taxon>Nocardioides</taxon>
    </lineage>
</organism>
<dbReference type="Proteomes" id="UP000198742">
    <property type="component" value="Unassembled WGS sequence"/>
</dbReference>
<feature type="region of interest" description="Disordered" evidence="1">
    <location>
        <begin position="136"/>
        <end position="162"/>
    </location>
</feature>
<evidence type="ECO:0000313" key="3">
    <source>
        <dbReference type="Proteomes" id="UP000198742"/>
    </source>
</evidence>
<evidence type="ECO:0000313" key="2">
    <source>
        <dbReference type="EMBL" id="SED09210.1"/>
    </source>
</evidence>
<dbReference type="AlphaFoldDB" id="A0A1H4XVQ6"/>
<protein>
    <submittedName>
        <fullName evidence="2">Uncharacterized protein</fullName>
    </submittedName>
</protein>
<gene>
    <name evidence="2" type="ORF">SAMN04489844_3656</name>
</gene>
<dbReference type="OrthoDB" id="9908742at2"/>
<evidence type="ECO:0000256" key="1">
    <source>
        <dbReference type="SAM" id="MobiDB-lite"/>
    </source>
</evidence>
<dbReference type="STRING" id="402596.SAMN04489844_3656"/>
<dbReference type="RefSeq" id="WP_090970865.1">
    <property type="nucleotide sequence ID" value="NZ_FNRT01000002.1"/>
</dbReference>
<sequence length="162" mass="16656">MDRPLESRLDSWPAHIALAVATGLVTTHVPVQRWSRPARWALHGGLGALGAGAVAIGISQLDAPDAPAARETGPVRPGTATTVALAVGFGALVAGISRGGQAVDAWAERSLATRGVRRPRLWMGVVAAGASLAMSASDRRRAEQQAQPTPGRRHLDGSAPVG</sequence>